<protein>
    <submittedName>
        <fullName evidence="1">Uncharacterized protein</fullName>
    </submittedName>
</protein>
<evidence type="ECO:0000313" key="1">
    <source>
        <dbReference type="EMBL" id="TPE43293.1"/>
    </source>
</evidence>
<evidence type="ECO:0000313" key="2">
    <source>
        <dbReference type="Proteomes" id="UP000316727"/>
    </source>
</evidence>
<gene>
    <name evidence="1" type="ORF">FJM65_14375</name>
</gene>
<dbReference type="Proteomes" id="UP000316727">
    <property type="component" value="Unassembled WGS sequence"/>
</dbReference>
<dbReference type="EMBL" id="VFRQ01000007">
    <property type="protein sequence ID" value="TPE43293.1"/>
    <property type="molecule type" value="Genomic_DNA"/>
</dbReference>
<comment type="caution">
    <text evidence="1">The sequence shown here is derived from an EMBL/GenBank/DDBJ whole genome shotgun (WGS) entry which is preliminary data.</text>
</comment>
<dbReference type="OrthoDB" id="1447646at2"/>
<accession>A0A501VZZ7</accession>
<dbReference type="AlphaFoldDB" id="A0A501VZZ7"/>
<reference evidence="1 2" key="1">
    <citation type="submission" date="2019-06" db="EMBL/GenBank/DDBJ databases">
        <title>A novel bacterium of genus Pontibacter, isolated from marine sediment.</title>
        <authorList>
            <person name="Huang H."/>
            <person name="Mo K."/>
            <person name="Hu Y."/>
        </authorList>
    </citation>
    <scope>NUCLEOTIDE SEQUENCE [LARGE SCALE GENOMIC DNA]</scope>
    <source>
        <strain evidence="1 2">HB172049</strain>
    </source>
</reference>
<sequence>MEELIVFEVDSSTTDFVIVDADFIHHRGLYQKSCFCVDAQYNKAIRINSGKVLGRKINQNTWLLQANVSMLDFKDTATVNQEKILTIN</sequence>
<keyword evidence="2" id="KW-1185">Reference proteome</keyword>
<name>A0A501VZZ7_9BACT</name>
<proteinExistence type="predicted"/>
<dbReference type="RefSeq" id="WP_140622239.1">
    <property type="nucleotide sequence ID" value="NZ_VFRQ01000007.1"/>
</dbReference>
<organism evidence="1 2">
    <name type="scientific">Pontibacter mangrovi</name>
    <dbReference type="NCBI Taxonomy" id="2589816"/>
    <lineage>
        <taxon>Bacteria</taxon>
        <taxon>Pseudomonadati</taxon>
        <taxon>Bacteroidota</taxon>
        <taxon>Cytophagia</taxon>
        <taxon>Cytophagales</taxon>
        <taxon>Hymenobacteraceae</taxon>
        <taxon>Pontibacter</taxon>
    </lineage>
</organism>